<evidence type="ECO:0000256" key="4">
    <source>
        <dbReference type="ARBA" id="ARBA00022691"/>
    </source>
</evidence>
<evidence type="ECO:0000256" key="11">
    <source>
        <dbReference type="HAMAP-Rule" id="MF_01547"/>
    </source>
</evidence>
<feature type="binding site" evidence="11">
    <location>
        <position position="124"/>
    </location>
    <ligand>
        <name>S-adenosyl-L-methionine</name>
        <dbReference type="ChEBI" id="CHEBI:59789"/>
    </ligand>
</feature>
<dbReference type="Pfam" id="PF01728">
    <property type="entry name" value="FtsJ"/>
    <property type="match status" value="1"/>
</dbReference>
<evidence type="ECO:0000256" key="1">
    <source>
        <dbReference type="ARBA" id="ARBA00022552"/>
    </source>
</evidence>
<accession>A0A418XYA0</accession>
<organism evidence="14 15">
    <name type="scientific">Alcanivorax profundi</name>
    <dbReference type="NCBI Taxonomy" id="2338368"/>
    <lineage>
        <taxon>Bacteria</taxon>
        <taxon>Pseudomonadati</taxon>
        <taxon>Pseudomonadota</taxon>
        <taxon>Gammaproteobacteria</taxon>
        <taxon>Oceanospirillales</taxon>
        <taxon>Alcanivoracaceae</taxon>
        <taxon>Alcanivorax</taxon>
    </lineage>
</organism>
<dbReference type="EC" id="2.1.1.166" evidence="6 11"/>
<feature type="binding site" evidence="11">
    <location>
        <position position="65"/>
    </location>
    <ligand>
        <name>S-adenosyl-L-methionine</name>
        <dbReference type="ChEBI" id="CHEBI:59789"/>
    </ligand>
</feature>
<reference evidence="14 15" key="1">
    <citation type="submission" date="2018-09" db="EMBL/GenBank/DDBJ databases">
        <title>Alcanivorax profundi sp. nov., isolated from 1000 m-depth seawater of the Mariana Trench.</title>
        <authorList>
            <person name="Liu J."/>
        </authorList>
    </citation>
    <scope>NUCLEOTIDE SEQUENCE [LARGE SCALE GENOMIC DNA]</scope>
    <source>
        <strain evidence="14 15">MTEO17</strain>
    </source>
</reference>
<comment type="catalytic activity">
    <reaction evidence="10 11">
        <text>uridine(2552) in 23S rRNA + S-adenosyl-L-methionine = 2'-O-methyluridine(2552) in 23S rRNA + S-adenosyl-L-homocysteine + H(+)</text>
        <dbReference type="Rhea" id="RHEA:42720"/>
        <dbReference type="Rhea" id="RHEA-COMP:10202"/>
        <dbReference type="Rhea" id="RHEA-COMP:10203"/>
        <dbReference type="ChEBI" id="CHEBI:15378"/>
        <dbReference type="ChEBI" id="CHEBI:57856"/>
        <dbReference type="ChEBI" id="CHEBI:59789"/>
        <dbReference type="ChEBI" id="CHEBI:65315"/>
        <dbReference type="ChEBI" id="CHEBI:74478"/>
        <dbReference type="EC" id="2.1.1.166"/>
    </reaction>
</comment>
<evidence type="ECO:0000256" key="5">
    <source>
        <dbReference type="ARBA" id="ARBA00037569"/>
    </source>
</evidence>
<dbReference type="HAMAP" id="MF_01547">
    <property type="entry name" value="RNA_methyltr_E"/>
    <property type="match status" value="1"/>
</dbReference>
<dbReference type="PIRSF" id="PIRSF005461">
    <property type="entry name" value="23S_rRNA_mtase"/>
    <property type="match status" value="1"/>
</dbReference>
<keyword evidence="11" id="KW-0963">Cytoplasm</keyword>
<dbReference type="GO" id="GO:0008650">
    <property type="term" value="F:rRNA (uridine-2'-O-)-methyltransferase activity"/>
    <property type="evidence" value="ECO:0007669"/>
    <property type="project" value="UniProtKB-UniRule"/>
</dbReference>
<comment type="caution">
    <text evidence="14">The sequence shown here is derived from an EMBL/GenBank/DDBJ whole genome shotgun (WGS) entry which is preliminary data.</text>
</comment>
<gene>
    <name evidence="11 14" type="primary">rlmE</name>
    <name evidence="11" type="synonym">ftsJ</name>
    <name evidence="11" type="synonym">rrmJ</name>
    <name evidence="14" type="ORF">D4A39_05795</name>
</gene>
<dbReference type="AlphaFoldDB" id="A0A418XYA0"/>
<sequence>MAKSSRSKSSKGWLKEHFSDQWVAKAQEQGYRSRASFKLLEMHEKDKLFRPGMTVLDLGAAPGGWSQVAGQLIGGKGTVIASDILAMDALPDVTFIQGDFREDDVYEQILAAVGDRKVDLVMSDMAPNMSGNSGVDQPRAMYLAELALEMAERVLEPNGLFLVKVFQGEGFEEYRRALQSRFRKVITRKPAASRARSTEVYQLAVGLK</sequence>
<dbReference type="InterPro" id="IPR015507">
    <property type="entry name" value="rRNA-MeTfrase_E"/>
</dbReference>
<dbReference type="OrthoDB" id="9790080at2"/>
<evidence type="ECO:0000256" key="12">
    <source>
        <dbReference type="PIRSR" id="PIRSR005461-1"/>
    </source>
</evidence>
<comment type="subcellular location">
    <subcellularLocation>
        <location evidence="11">Cytoplasm</location>
    </subcellularLocation>
</comment>
<dbReference type="RefSeq" id="WP_022985321.1">
    <property type="nucleotide sequence ID" value="NZ_QYYA01000002.1"/>
</dbReference>
<keyword evidence="4 11" id="KW-0949">S-adenosyl-L-methionine</keyword>
<evidence type="ECO:0000256" key="6">
    <source>
        <dbReference type="ARBA" id="ARBA00038861"/>
    </source>
</evidence>
<keyword evidence="1 11" id="KW-0698">rRNA processing</keyword>
<dbReference type="SUPFAM" id="SSF53335">
    <property type="entry name" value="S-adenosyl-L-methionine-dependent methyltransferases"/>
    <property type="match status" value="1"/>
</dbReference>
<comment type="similarity">
    <text evidence="11">Belongs to the class I-like SAM-binding methyltransferase superfamily. RNA methyltransferase RlmE family.</text>
</comment>
<feature type="binding site" evidence="11">
    <location>
        <position position="99"/>
    </location>
    <ligand>
        <name>S-adenosyl-L-methionine</name>
        <dbReference type="ChEBI" id="CHEBI:59789"/>
    </ligand>
</feature>
<evidence type="ECO:0000256" key="3">
    <source>
        <dbReference type="ARBA" id="ARBA00022679"/>
    </source>
</evidence>
<evidence type="ECO:0000313" key="15">
    <source>
        <dbReference type="Proteomes" id="UP000283734"/>
    </source>
</evidence>
<evidence type="ECO:0000259" key="13">
    <source>
        <dbReference type="Pfam" id="PF01728"/>
    </source>
</evidence>
<keyword evidence="15" id="KW-1185">Reference proteome</keyword>
<evidence type="ECO:0000256" key="9">
    <source>
        <dbReference type="ARBA" id="ARBA00042745"/>
    </source>
</evidence>
<name>A0A418XYA0_9GAMM</name>
<feature type="domain" description="Ribosomal RNA methyltransferase FtsJ" evidence="13">
    <location>
        <begin position="31"/>
        <end position="205"/>
    </location>
</feature>
<evidence type="ECO:0000313" key="14">
    <source>
        <dbReference type="EMBL" id="RJG18002.1"/>
    </source>
</evidence>
<dbReference type="GO" id="GO:0005737">
    <property type="term" value="C:cytoplasm"/>
    <property type="evidence" value="ECO:0007669"/>
    <property type="project" value="UniProtKB-SubCell"/>
</dbReference>
<proteinExistence type="inferred from homology"/>
<feature type="binding site" evidence="11">
    <location>
        <position position="63"/>
    </location>
    <ligand>
        <name>S-adenosyl-L-methionine</name>
        <dbReference type="ChEBI" id="CHEBI:59789"/>
    </ligand>
</feature>
<dbReference type="NCBIfam" id="NF008390">
    <property type="entry name" value="PRK11188.1"/>
    <property type="match status" value="1"/>
</dbReference>
<dbReference type="InterPro" id="IPR002877">
    <property type="entry name" value="RNA_MeTrfase_FtsJ_dom"/>
</dbReference>
<dbReference type="PANTHER" id="PTHR10920">
    <property type="entry name" value="RIBOSOMAL RNA METHYLTRANSFERASE"/>
    <property type="match status" value="1"/>
</dbReference>
<evidence type="ECO:0000256" key="2">
    <source>
        <dbReference type="ARBA" id="ARBA00022603"/>
    </source>
</evidence>
<dbReference type="InterPro" id="IPR050082">
    <property type="entry name" value="RNA_methyltr_RlmE"/>
</dbReference>
<dbReference type="FunFam" id="3.40.50.150:FF:000005">
    <property type="entry name" value="Ribosomal RNA large subunit methyltransferase E"/>
    <property type="match status" value="1"/>
</dbReference>
<keyword evidence="2 11" id="KW-0489">Methyltransferase</keyword>
<comment type="function">
    <text evidence="5 11">Specifically methylates the uridine in position 2552 of 23S rRNA at the 2'-O position of the ribose in the fully assembled 50S ribosomal subunit.</text>
</comment>
<evidence type="ECO:0000256" key="7">
    <source>
        <dbReference type="ARBA" id="ARBA00041129"/>
    </source>
</evidence>
<protein>
    <recommendedName>
        <fullName evidence="7 11">Ribosomal RNA large subunit methyltransferase E</fullName>
        <ecNumber evidence="6 11">2.1.1.166</ecNumber>
    </recommendedName>
    <alternativeName>
        <fullName evidence="9 11">23S rRNA Um2552 methyltransferase</fullName>
    </alternativeName>
    <alternativeName>
        <fullName evidence="8 11">rRNA (uridine-2'-O-)-methyltransferase</fullName>
    </alternativeName>
</protein>
<dbReference type="PANTHER" id="PTHR10920:SF18">
    <property type="entry name" value="RRNA METHYLTRANSFERASE 2, MITOCHONDRIAL"/>
    <property type="match status" value="1"/>
</dbReference>
<evidence type="ECO:0000256" key="8">
    <source>
        <dbReference type="ARBA" id="ARBA00041995"/>
    </source>
</evidence>
<dbReference type="Proteomes" id="UP000283734">
    <property type="component" value="Unassembled WGS sequence"/>
</dbReference>
<feature type="active site" description="Proton acceptor" evidence="11 12">
    <location>
        <position position="164"/>
    </location>
</feature>
<dbReference type="InterPro" id="IPR029063">
    <property type="entry name" value="SAM-dependent_MTases_sf"/>
</dbReference>
<dbReference type="EMBL" id="QYYA01000002">
    <property type="protein sequence ID" value="RJG18002.1"/>
    <property type="molecule type" value="Genomic_DNA"/>
</dbReference>
<keyword evidence="3 11" id="KW-0808">Transferase</keyword>
<dbReference type="Gene3D" id="3.40.50.150">
    <property type="entry name" value="Vaccinia Virus protein VP39"/>
    <property type="match status" value="1"/>
</dbReference>
<evidence type="ECO:0000256" key="10">
    <source>
        <dbReference type="ARBA" id="ARBA00048970"/>
    </source>
</evidence>
<feature type="binding site" evidence="11">
    <location>
        <position position="83"/>
    </location>
    <ligand>
        <name>S-adenosyl-L-methionine</name>
        <dbReference type="ChEBI" id="CHEBI:59789"/>
    </ligand>
</feature>